<dbReference type="InterPro" id="IPR016084">
    <property type="entry name" value="Haem_Oase-like_multi-hlx"/>
</dbReference>
<dbReference type="GeneID" id="89336279"/>
<dbReference type="AlphaFoldDB" id="A0AAX4L4M3"/>
<protein>
    <submittedName>
        <fullName evidence="2">Thiaminase II</fullName>
    </submittedName>
</protein>
<dbReference type="CDD" id="cd19365">
    <property type="entry name" value="TenA_C-like"/>
    <property type="match status" value="1"/>
</dbReference>
<dbReference type="Proteomes" id="UP001432202">
    <property type="component" value="Chromosome"/>
</dbReference>
<keyword evidence="3" id="KW-1185">Reference proteome</keyword>
<dbReference type="RefSeq" id="WP_338604191.1">
    <property type="nucleotide sequence ID" value="NZ_CP146016.1"/>
</dbReference>
<dbReference type="PANTHER" id="PTHR43198">
    <property type="entry name" value="BIFUNCTIONAL TH2 PROTEIN"/>
    <property type="match status" value="1"/>
</dbReference>
<dbReference type="GO" id="GO:0006772">
    <property type="term" value="P:thiamine metabolic process"/>
    <property type="evidence" value="ECO:0007669"/>
    <property type="project" value="InterPro"/>
</dbReference>
<feature type="domain" description="Thiaminase-2/PQQC" evidence="1">
    <location>
        <begin position="10"/>
        <end position="209"/>
    </location>
</feature>
<organism evidence="2 3">
    <name type="scientific">Sulfolobus tengchongensis</name>
    <dbReference type="NCBI Taxonomy" id="207809"/>
    <lineage>
        <taxon>Archaea</taxon>
        <taxon>Thermoproteota</taxon>
        <taxon>Thermoprotei</taxon>
        <taxon>Sulfolobales</taxon>
        <taxon>Sulfolobaceae</taxon>
        <taxon>Sulfolobus</taxon>
    </lineage>
</organism>
<dbReference type="NCBIfam" id="TIGR04306">
    <property type="entry name" value="salvage_TenA"/>
    <property type="match status" value="1"/>
</dbReference>
<dbReference type="GO" id="GO:0005829">
    <property type="term" value="C:cytosol"/>
    <property type="evidence" value="ECO:0007669"/>
    <property type="project" value="TreeGrafter"/>
</dbReference>
<dbReference type="Pfam" id="PF03070">
    <property type="entry name" value="TENA_THI-4"/>
    <property type="match status" value="1"/>
</dbReference>
<dbReference type="GO" id="GO:0050334">
    <property type="term" value="F:thiaminase activity"/>
    <property type="evidence" value="ECO:0007669"/>
    <property type="project" value="InterPro"/>
</dbReference>
<evidence type="ECO:0000313" key="2">
    <source>
        <dbReference type="EMBL" id="WWQ61600.1"/>
    </source>
</evidence>
<dbReference type="InterPro" id="IPR004305">
    <property type="entry name" value="Thiaminase-2/PQQC"/>
</dbReference>
<dbReference type="Gene3D" id="1.20.910.10">
    <property type="entry name" value="Heme oxygenase-like"/>
    <property type="match status" value="1"/>
</dbReference>
<evidence type="ECO:0000313" key="3">
    <source>
        <dbReference type="Proteomes" id="UP001432202"/>
    </source>
</evidence>
<sequence>MENSEKLWNSILDIYSSILKHPFITELVEGTLSRDKFKYYIVQDYLYLREFSKALAILSAKAENEDHALLFASHIQDAINVEKMLHKFYIKEFNLNLENYEMSPTNLAYTSYLIAVAYSRPFSEVISAVLPCYWIYMEVGKELLKKGSKDRYYQKWIETYGGEEYEKGVRAVINIVNSLKLSEDDLEKMKMHFRTASVYEYLFWDSAYRLERFPFPIEKNKGV</sequence>
<dbReference type="InterPro" id="IPR050967">
    <property type="entry name" value="Thiamine_Salvage_TenA"/>
</dbReference>
<accession>A0AAX4L4M3</accession>
<evidence type="ECO:0000259" key="1">
    <source>
        <dbReference type="Pfam" id="PF03070"/>
    </source>
</evidence>
<proteinExistence type="predicted"/>
<dbReference type="InterPro" id="IPR027574">
    <property type="entry name" value="Thiaminase_II"/>
</dbReference>
<gene>
    <name evidence="2" type="primary">tenA</name>
    <name evidence="2" type="ORF">V6M85_05885</name>
</gene>
<reference evidence="2 3" key="1">
    <citation type="submission" date="2024-02" db="EMBL/GenBank/DDBJ databases">
        <title>STSV induces naive adaptation in Sulfolobus.</title>
        <authorList>
            <person name="Xiang X."/>
            <person name="Song M."/>
        </authorList>
    </citation>
    <scope>NUCLEOTIDE SEQUENCE [LARGE SCALE GENOMIC DNA]</scope>
    <source>
        <strain evidence="2 3">RT2</strain>
    </source>
</reference>
<dbReference type="SUPFAM" id="SSF48613">
    <property type="entry name" value="Heme oxygenase-like"/>
    <property type="match status" value="1"/>
</dbReference>
<dbReference type="PANTHER" id="PTHR43198:SF2">
    <property type="entry name" value="SI:CH1073-67J19.1-RELATED"/>
    <property type="match status" value="1"/>
</dbReference>
<dbReference type="EMBL" id="CP146016">
    <property type="protein sequence ID" value="WWQ61600.1"/>
    <property type="molecule type" value="Genomic_DNA"/>
</dbReference>
<name>A0AAX4L4M3_9CREN</name>